<dbReference type="Pfam" id="PF12146">
    <property type="entry name" value="Hydrolase_4"/>
    <property type="match status" value="1"/>
</dbReference>
<feature type="domain" description="Serine aminopeptidase S33" evidence="1">
    <location>
        <begin position="76"/>
        <end position="185"/>
    </location>
</feature>
<organism evidence="2 3">
    <name type="scientific">Cyclobacterium jeungdonense</name>
    <dbReference type="NCBI Taxonomy" id="708087"/>
    <lineage>
        <taxon>Bacteria</taxon>
        <taxon>Pseudomonadati</taxon>
        <taxon>Bacteroidota</taxon>
        <taxon>Cytophagia</taxon>
        <taxon>Cytophagales</taxon>
        <taxon>Cyclobacteriaceae</taxon>
        <taxon>Cyclobacterium</taxon>
    </lineage>
</organism>
<reference evidence="3" key="1">
    <citation type="journal article" date="2019" name="Int. J. Syst. Evol. Microbiol.">
        <title>The Global Catalogue of Microorganisms (GCM) 10K type strain sequencing project: providing services to taxonomists for standard genome sequencing and annotation.</title>
        <authorList>
            <consortium name="The Broad Institute Genomics Platform"/>
            <consortium name="The Broad Institute Genome Sequencing Center for Infectious Disease"/>
            <person name="Wu L."/>
            <person name="Ma J."/>
        </authorList>
    </citation>
    <scope>NUCLEOTIDE SEQUENCE [LARGE SCALE GENOMIC DNA]</scope>
    <source>
        <strain evidence="3">CECT 7706</strain>
    </source>
</reference>
<dbReference type="Proteomes" id="UP001236663">
    <property type="component" value="Unassembled WGS sequence"/>
</dbReference>
<dbReference type="EMBL" id="JAUFQS010000006">
    <property type="protein sequence ID" value="MDN3687656.1"/>
    <property type="molecule type" value="Genomic_DNA"/>
</dbReference>
<dbReference type="InterPro" id="IPR029058">
    <property type="entry name" value="AB_hydrolase_fold"/>
</dbReference>
<dbReference type="RefSeq" id="WP_163385073.1">
    <property type="nucleotide sequence ID" value="NZ_JAUFQS010000006.1"/>
</dbReference>
<sequence length="284" mass="32095">MSKETFVYRFLGMYLNALTRFWPRKGGKTVFKLFCTPKPREINREELEFLQTASQSDVDFHGQSIRTYTWGTGPKKVLLVHGWQSLSARWKPLVEMLIGSEFTLFAFDAPGHGLSGGKQFTIPENAELIHRMMNGQGNFEAVVGHSLGSLSLLYASSRHPLPEIKKWVLMAPPISLNDLVSLFRKTLCLNPGTMHRMTEEMKGSTPGGLETFELAQLARNLSSPGLIIHDKEDDRVHYSNAKQLAAVWPQARLLITRGMGHRLRSTKVVLQVSTFIMEPTKKRN</sequence>
<name>A0ABT8C4L2_9BACT</name>
<dbReference type="InterPro" id="IPR022742">
    <property type="entry name" value="Hydrolase_4"/>
</dbReference>
<dbReference type="PANTHER" id="PTHR43689">
    <property type="entry name" value="HYDROLASE"/>
    <property type="match status" value="1"/>
</dbReference>
<comment type="caution">
    <text evidence="2">The sequence shown here is derived from an EMBL/GenBank/DDBJ whole genome shotgun (WGS) entry which is preliminary data.</text>
</comment>
<dbReference type="PANTHER" id="PTHR43689:SF8">
    <property type="entry name" value="ALPHA_BETA-HYDROLASES SUPERFAMILY PROTEIN"/>
    <property type="match status" value="1"/>
</dbReference>
<keyword evidence="3" id="KW-1185">Reference proteome</keyword>
<protein>
    <submittedName>
        <fullName evidence="2">Alpha/beta hydrolase</fullName>
    </submittedName>
</protein>
<gene>
    <name evidence="2" type="ORF">QWZ15_07445</name>
</gene>
<evidence type="ECO:0000259" key="1">
    <source>
        <dbReference type="Pfam" id="PF12146"/>
    </source>
</evidence>
<evidence type="ECO:0000313" key="3">
    <source>
        <dbReference type="Proteomes" id="UP001236663"/>
    </source>
</evidence>
<dbReference type="GO" id="GO:0016787">
    <property type="term" value="F:hydrolase activity"/>
    <property type="evidence" value="ECO:0007669"/>
    <property type="project" value="UniProtKB-KW"/>
</dbReference>
<dbReference type="SUPFAM" id="SSF53474">
    <property type="entry name" value="alpha/beta-Hydrolases"/>
    <property type="match status" value="1"/>
</dbReference>
<evidence type="ECO:0000313" key="2">
    <source>
        <dbReference type="EMBL" id="MDN3687656.1"/>
    </source>
</evidence>
<dbReference type="Gene3D" id="3.40.50.1820">
    <property type="entry name" value="alpha/beta hydrolase"/>
    <property type="match status" value="1"/>
</dbReference>
<proteinExistence type="predicted"/>
<keyword evidence="2" id="KW-0378">Hydrolase</keyword>
<accession>A0ABT8C4L2</accession>